<protein>
    <submittedName>
        <fullName evidence="5">Prepilin peptidase</fullName>
    </submittedName>
</protein>
<feature type="transmembrane region" description="Helical" evidence="3">
    <location>
        <begin position="117"/>
        <end position="139"/>
    </location>
</feature>
<dbReference type="GO" id="GO:0006465">
    <property type="term" value="P:signal peptide processing"/>
    <property type="evidence" value="ECO:0007669"/>
    <property type="project" value="TreeGrafter"/>
</dbReference>
<feature type="transmembrane region" description="Helical" evidence="3">
    <location>
        <begin position="159"/>
        <end position="178"/>
    </location>
</feature>
<feature type="transmembrane region" description="Helical" evidence="3">
    <location>
        <begin position="75"/>
        <end position="96"/>
    </location>
</feature>
<sequence length="180" mass="19104">MADVLKWGSVLALAAAGIALLPANLQIWGAVLFVPLMVLSLIDLKTYRLPDYLTLPLAGAGLAFSYLGYPAFPDFLHSLMGAAAGYLFIYMVALSYRKVRGREGIGMGDAKLLAAAGAWAGVLYLPFILLLASVAGLLVVLVSKRGAATLETMMPFGPFLAVGTWLTWVLKLSSILVLSN</sequence>
<evidence type="ECO:0000256" key="2">
    <source>
        <dbReference type="RuleBase" id="RU003793"/>
    </source>
</evidence>
<evidence type="ECO:0000256" key="3">
    <source>
        <dbReference type="SAM" id="Phobius"/>
    </source>
</evidence>
<proteinExistence type="inferred from homology"/>
<comment type="similarity">
    <text evidence="1 2">Belongs to the peptidase A24 family.</text>
</comment>
<dbReference type="GO" id="GO:0004190">
    <property type="term" value="F:aspartic-type endopeptidase activity"/>
    <property type="evidence" value="ECO:0007669"/>
    <property type="project" value="InterPro"/>
</dbReference>
<name>A0A501PQW4_9PROT</name>
<dbReference type="InterPro" id="IPR014032">
    <property type="entry name" value="Peptidase_A24A_bac"/>
</dbReference>
<dbReference type="GO" id="GO:0005886">
    <property type="term" value="C:plasma membrane"/>
    <property type="evidence" value="ECO:0007669"/>
    <property type="project" value="TreeGrafter"/>
</dbReference>
<evidence type="ECO:0000256" key="1">
    <source>
        <dbReference type="ARBA" id="ARBA00005801"/>
    </source>
</evidence>
<gene>
    <name evidence="5" type="ORF">FIV46_00715</name>
</gene>
<evidence type="ECO:0000259" key="4">
    <source>
        <dbReference type="Pfam" id="PF01478"/>
    </source>
</evidence>
<keyword evidence="6" id="KW-1185">Reference proteome</keyword>
<organism evidence="5 6">
    <name type="scientific">Emcibacter nanhaiensis</name>
    <dbReference type="NCBI Taxonomy" id="1505037"/>
    <lineage>
        <taxon>Bacteria</taxon>
        <taxon>Pseudomonadati</taxon>
        <taxon>Pseudomonadota</taxon>
        <taxon>Alphaproteobacteria</taxon>
        <taxon>Emcibacterales</taxon>
        <taxon>Emcibacteraceae</taxon>
        <taxon>Emcibacter</taxon>
    </lineage>
</organism>
<dbReference type="PANTHER" id="PTHR30487">
    <property type="entry name" value="TYPE 4 PREPILIN-LIKE PROTEINS LEADER PEPTIDE-PROCESSING ENZYME"/>
    <property type="match status" value="1"/>
</dbReference>
<dbReference type="PANTHER" id="PTHR30487:SF0">
    <property type="entry name" value="PREPILIN LEADER PEPTIDASE_N-METHYLTRANSFERASE-RELATED"/>
    <property type="match status" value="1"/>
</dbReference>
<accession>A0A501PQW4</accession>
<feature type="domain" description="Prepilin type IV endopeptidase peptidase" evidence="4">
    <location>
        <begin position="31"/>
        <end position="140"/>
    </location>
</feature>
<dbReference type="PRINTS" id="PR00864">
    <property type="entry name" value="PREPILNPTASE"/>
</dbReference>
<dbReference type="InterPro" id="IPR050882">
    <property type="entry name" value="Prepilin_peptidase/N-MTase"/>
</dbReference>
<feature type="transmembrane region" description="Helical" evidence="3">
    <location>
        <begin position="52"/>
        <end position="69"/>
    </location>
</feature>
<dbReference type="InterPro" id="IPR000045">
    <property type="entry name" value="Prepilin_IV_endopep_pep"/>
</dbReference>
<dbReference type="Proteomes" id="UP000319148">
    <property type="component" value="Unassembled WGS sequence"/>
</dbReference>
<dbReference type="RefSeq" id="WP_139937885.1">
    <property type="nucleotide sequence ID" value="NZ_JBHSYP010000022.1"/>
</dbReference>
<feature type="transmembrane region" description="Helical" evidence="3">
    <location>
        <begin position="12"/>
        <end position="40"/>
    </location>
</feature>
<dbReference type="Pfam" id="PF01478">
    <property type="entry name" value="Peptidase_A24"/>
    <property type="match status" value="1"/>
</dbReference>
<evidence type="ECO:0000313" key="6">
    <source>
        <dbReference type="Proteomes" id="UP000319148"/>
    </source>
</evidence>
<keyword evidence="3" id="KW-0472">Membrane</keyword>
<keyword evidence="3" id="KW-0812">Transmembrane</keyword>
<reference evidence="6" key="1">
    <citation type="submission" date="2019-06" db="EMBL/GenBank/DDBJ databases">
        <title>The complete genome of Emcibacter congregatus ZYLT.</title>
        <authorList>
            <person name="Zhao Z."/>
        </authorList>
    </citation>
    <scope>NUCLEOTIDE SEQUENCE [LARGE SCALE GENOMIC DNA]</scope>
    <source>
        <strain evidence="6">MCCC 1A06723</strain>
    </source>
</reference>
<dbReference type="Gene3D" id="1.20.120.1220">
    <property type="match status" value="1"/>
</dbReference>
<dbReference type="OrthoDB" id="9789291at2"/>
<dbReference type="EMBL" id="VFIY01000004">
    <property type="protein sequence ID" value="TPD62635.1"/>
    <property type="molecule type" value="Genomic_DNA"/>
</dbReference>
<comment type="caution">
    <text evidence="5">The sequence shown here is derived from an EMBL/GenBank/DDBJ whole genome shotgun (WGS) entry which is preliminary data.</text>
</comment>
<dbReference type="AlphaFoldDB" id="A0A501PQW4"/>
<keyword evidence="3" id="KW-1133">Transmembrane helix</keyword>
<evidence type="ECO:0000313" key="5">
    <source>
        <dbReference type="EMBL" id="TPD62635.1"/>
    </source>
</evidence>